<comment type="caution">
    <text evidence="1">The sequence shown here is derived from an EMBL/GenBank/DDBJ whole genome shotgun (WGS) entry which is preliminary data.</text>
</comment>
<evidence type="ECO:0000313" key="2">
    <source>
        <dbReference type="Proteomes" id="UP001218218"/>
    </source>
</evidence>
<dbReference type="EMBL" id="JARIHO010000036">
    <property type="protein sequence ID" value="KAJ7330950.1"/>
    <property type="molecule type" value="Genomic_DNA"/>
</dbReference>
<reference evidence="1" key="1">
    <citation type="submission" date="2023-03" db="EMBL/GenBank/DDBJ databases">
        <title>Massive genome expansion in bonnet fungi (Mycena s.s.) driven by repeated elements and novel gene families across ecological guilds.</title>
        <authorList>
            <consortium name="Lawrence Berkeley National Laboratory"/>
            <person name="Harder C.B."/>
            <person name="Miyauchi S."/>
            <person name="Viragh M."/>
            <person name="Kuo A."/>
            <person name="Thoen E."/>
            <person name="Andreopoulos B."/>
            <person name="Lu D."/>
            <person name="Skrede I."/>
            <person name="Drula E."/>
            <person name="Henrissat B."/>
            <person name="Morin E."/>
            <person name="Kohler A."/>
            <person name="Barry K."/>
            <person name="LaButti K."/>
            <person name="Morin E."/>
            <person name="Salamov A."/>
            <person name="Lipzen A."/>
            <person name="Mereny Z."/>
            <person name="Hegedus B."/>
            <person name="Baldrian P."/>
            <person name="Stursova M."/>
            <person name="Weitz H."/>
            <person name="Taylor A."/>
            <person name="Grigoriev I.V."/>
            <person name="Nagy L.G."/>
            <person name="Martin F."/>
            <person name="Kauserud H."/>
        </authorList>
    </citation>
    <scope>NUCLEOTIDE SEQUENCE</scope>
    <source>
        <strain evidence="1">CBHHK002</strain>
    </source>
</reference>
<gene>
    <name evidence="1" type="ORF">DFH08DRAFT_815034</name>
</gene>
<name>A0AAD6ZNC5_9AGAR</name>
<dbReference type="AlphaFoldDB" id="A0AAD6ZNC5"/>
<organism evidence="1 2">
    <name type="scientific">Mycena albidolilacea</name>
    <dbReference type="NCBI Taxonomy" id="1033008"/>
    <lineage>
        <taxon>Eukaryota</taxon>
        <taxon>Fungi</taxon>
        <taxon>Dikarya</taxon>
        <taxon>Basidiomycota</taxon>
        <taxon>Agaricomycotina</taxon>
        <taxon>Agaricomycetes</taxon>
        <taxon>Agaricomycetidae</taxon>
        <taxon>Agaricales</taxon>
        <taxon>Marasmiineae</taxon>
        <taxon>Mycenaceae</taxon>
        <taxon>Mycena</taxon>
    </lineage>
</organism>
<sequence length="381" mass="40549">MAFTGPETGTTVGLPHGATPYAPSAVAAGQLESSNPGSWKPMGVPLLSEKRVRKSYKKNLGVHTGIRLSASIGQDKGAGANSPAGLFASEDRKHYVRRRGQVNRVLLGDREIVPRADKNTIDVEGVFIVYSDDDRRGGRCLAGGRGIDPVGIRKREDGRRGRNGDLAPRLPTVVVERQLLVTSRDGDGSAPSRVGANGAGGTIALSDLDGYEQPGGIRGSFSVDRGNGEHVETRAQQDTETFGISKISACAHLTTINVKSEATVRGEGNIGLYWGFCKGRDEIFTEGSCSDRSVPCRYLVSTSPEVKVAAAADAEATARALEKLSRRHERLQGSGTWCTSPTMTCLPDRASVSLLVCPPSLPYLCPLLILLLSPTPFIIIL</sequence>
<evidence type="ECO:0000313" key="1">
    <source>
        <dbReference type="EMBL" id="KAJ7330950.1"/>
    </source>
</evidence>
<accession>A0AAD6ZNC5</accession>
<keyword evidence="2" id="KW-1185">Reference proteome</keyword>
<protein>
    <submittedName>
        <fullName evidence="1">Uncharacterized protein</fullName>
    </submittedName>
</protein>
<dbReference type="Proteomes" id="UP001218218">
    <property type="component" value="Unassembled WGS sequence"/>
</dbReference>
<proteinExistence type="predicted"/>